<comment type="cofactor">
    <cofactor evidence="4">
        <name>FAD</name>
        <dbReference type="ChEBI" id="CHEBI:57692"/>
    </cofactor>
    <text evidence="4">Binds 1 FAD per subunit.</text>
</comment>
<dbReference type="PROSITE" id="PS51645">
    <property type="entry name" value="PHR_CRY_ALPHA_BETA"/>
    <property type="match status" value="1"/>
</dbReference>
<dbReference type="InterPro" id="IPR006050">
    <property type="entry name" value="DNA_photolyase_N"/>
</dbReference>
<dbReference type="GO" id="GO:0009416">
    <property type="term" value="P:response to light stimulus"/>
    <property type="evidence" value="ECO:0007669"/>
    <property type="project" value="TreeGrafter"/>
</dbReference>
<comment type="similarity">
    <text evidence="5">Belongs to the DNA photolyase family.</text>
</comment>
<organism evidence="7 8">
    <name type="scientific">Aliidiomarina shirensis</name>
    <dbReference type="NCBI Taxonomy" id="1048642"/>
    <lineage>
        <taxon>Bacteria</taxon>
        <taxon>Pseudomonadati</taxon>
        <taxon>Pseudomonadota</taxon>
        <taxon>Gammaproteobacteria</taxon>
        <taxon>Alteromonadales</taxon>
        <taxon>Idiomarinaceae</taxon>
        <taxon>Aliidiomarina</taxon>
    </lineage>
</organism>
<dbReference type="RefSeq" id="WP_126806389.1">
    <property type="nucleotide sequence ID" value="NZ_PIPP01000002.1"/>
</dbReference>
<evidence type="ECO:0000313" key="7">
    <source>
        <dbReference type="EMBL" id="RUO37280.1"/>
    </source>
</evidence>
<dbReference type="InterPro" id="IPR014729">
    <property type="entry name" value="Rossmann-like_a/b/a_fold"/>
</dbReference>
<dbReference type="EMBL" id="PIPP01000002">
    <property type="protein sequence ID" value="RUO37280.1"/>
    <property type="molecule type" value="Genomic_DNA"/>
</dbReference>
<keyword evidence="8" id="KW-1185">Reference proteome</keyword>
<dbReference type="Gene3D" id="1.25.40.80">
    <property type="match status" value="1"/>
</dbReference>
<dbReference type="AlphaFoldDB" id="A0A432WU31"/>
<dbReference type="SUPFAM" id="SSF48173">
    <property type="entry name" value="Cryptochrome/photolyase FAD-binding domain"/>
    <property type="match status" value="1"/>
</dbReference>
<dbReference type="Gene3D" id="3.40.50.620">
    <property type="entry name" value="HUPs"/>
    <property type="match status" value="1"/>
</dbReference>
<evidence type="ECO:0000256" key="2">
    <source>
        <dbReference type="ARBA" id="ARBA00022630"/>
    </source>
</evidence>
<comment type="cofactor">
    <cofactor evidence="1">
        <name>(6R)-5,10-methylene-5,6,7,8-tetrahydrofolate</name>
        <dbReference type="ChEBI" id="CHEBI:15636"/>
    </cofactor>
</comment>
<dbReference type="InterPro" id="IPR002081">
    <property type="entry name" value="Cryptochrome/DNA_photolyase_1"/>
</dbReference>
<accession>A0A432WU31</accession>
<evidence type="ECO:0000259" key="6">
    <source>
        <dbReference type="PROSITE" id="PS51645"/>
    </source>
</evidence>
<evidence type="ECO:0000313" key="8">
    <source>
        <dbReference type="Proteomes" id="UP000286934"/>
    </source>
</evidence>
<feature type="domain" description="Photolyase/cryptochrome alpha/beta" evidence="6">
    <location>
        <begin position="1"/>
        <end position="131"/>
    </location>
</feature>
<reference evidence="8" key="1">
    <citation type="journal article" date="2018" name="Front. Microbiol.">
        <title>Genome-Based Analysis Reveals the Taxonomy and Diversity of the Family Idiomarinaceae.</title>
        <authorList>
            <person name="Liu Y."/>
            <person name="Lai Q."/>
            <person name="Shao Z."/>
        </authorList>
    </citation>
    <scope>NUCLEOTIDE SEQUENCE [LARGE SCALE GENOMIC DNA]</scope>
    <source>
        <strain evidence="8">AIS</strain>
    </source>
</reference>
<dbReference type="OrthoDB" id="9772484at2"/>
<dbReference type="Pfam" id="PF03441">
    <property type="entry name" value="FAD_binding_7"/>
    <property type="match status" value="1"/>
</dbReference>
<comment type="caution">
    <text evidence="7">The sequence shown here is derived from an EMBL/GenBank/DDBJ whole genome shotgun (WGS) entry which is preliminary data.</text>
</comment>
<dbReference type="Gene3D" id="1.10.579.10">
    <property type="entry name" value="DNA Cyclobutane Dipyrimidine Photolyase, subunit A, domain 3"/>
    <property type="match status" value="1"/>
</dbReference>
<dbReference type="PRINTS" id="PR00147">
    <property type="entry name" value="DNAPHOTLYASE"/>
</dbReference>
<keyword evidence="7" id="KW-0456">Lyase</keyword>
<dbReference type="PANTHER" id="PTHR11455">
    <property type="entry name" value="CRYPTOCHROME"/>
    <property type="match status" value="1"/>
</dbReference>
<dbReference type="InterPro" id="IPR036155">
    <property type="entry name" value="Crypto/Photolyase_N_sf"/>
</dbReference>
<dbReference type="GO" id="GO:0071949">
    <property type="term" value="F:FAD binding"/>
    <property type="evidence" value="ECO:0007669"/>
    <property type="project" value="TreeGrafter"/>
</dbReference>
<keyword evidence="5" id="KW-0157">Chromophore</keyword>
<keyword evidence="2 4" id="KW-0285">Flavoprotein</keyword>
<dbReference type="Pfam" id="PF00875">
    <property type="entry name" value="DNA_photolyase"/>
    <property type="match status" value="1"/>
</dbReference>
<dbReference type="InterPro" id="IPR005101">
    <property type="entry name" value="Cryptochr/Photolyase_FAD-bd"/>
</dbReference>
<evidence type="ECO:0000256" key="4">
    <source>
        <dbReference type="PIRSR" id="PIRSR602081-1"/>
    </source>
</evidence>
<feature type="binding site" evidence="4">
    <location>
        <position position="210"/>
    </location>
    <ligand>
        <name>FAD</name>
        <dbReference type="ChEBI" id="CHEBI:57692"/>
    </ligand>
</feature>
<sequence length="479" mass="57235">MINIVWFKRDLRLRDHAPLAVACREDVPTLLIYIVEPMLLNDKHFGEHHWRFVMQSIAQMNRQLAPFKHQMNVMHGNAREVFAHLNETHNIQNIFSYEETGLANTFSRDKDIAEWARKNEVNWRQFPHNGIERALKNREGWRKRWYQKMHQQQDQAELQNLKPITNFTSGELTYQPPHDWVAPNANYQHGGELSGHKWLHDFLQTRGRHYHKFISKPELSRTHCSRLSPYLAFGNLSVRQVYQACKNKSKEDGWKMAMQGVLSRLRWHCHFIQKFELEPRLQFEPLNLGYEKLHRSGDINHLSAWLRGKTGYPLVDACIRCLQQTGYINFRMRAMLVSFLTHHLFLDWRMGASHLGRLFLDFEPGIHYPQFQMQAGVTGINTIRIYNPVKQSQEHDPEGVFIRRWLPELRNIPNQYIHEPWLMPPFEQIMHDFQLEKDYPEPIIDLKETGKRARDHLWKWRKHPLVQKNLPNILERHIE</sequence>
<dbReference type="InterPro" id="IPR036134">
    <property type="entry name" value="Crypto/Photolyase_FAD-like_sf"/>
</dbReference>
<dbReference type="GO" id="GO:0003904">
    <property type="term" value="F:deoxyribodipyrimidine photo-lyase activity"/>
    <property type="evidence" value="ECO:0007669"/>
    <property type="project" value="TreeGrafter"/>
</dbReference>
<evidence type="ECO:0000256" key="1">
    <source>
        <dbReference type="ARBA" id="ARBA00001932"/>
    </source>
</evidence>
<gene>
    <name evidence="7" type="ORF">CWE13_04770</name>
</gene>
<evidence type="ECO:0000256" key="3">
    <source>
        <dbReference type="ARBA" id="ARBA00022827"/>
    </source>
</evidence>
<proteinExistence type="inferred from homology"/>
<dbReference type="Proteomes" id="UP000286934">
    <property type="component" value="Unassembled WGS sequence"/>
</dbReference>
<dbReference type="PANTHER" id="PTHR11455:SF9">
    <property type="entry name" value="CRYPTOCHROME CIRCADIAN CLOCK 5 ISOFORM X1"/>
    <property type="match status" value="1"/>
</dbReference>
<evidence type="ECO:0000256" key="5">
    <source>
        <dbReference type="RuleBase" id="RU004182"/>
    </source>
</evidence>
<name>A0A432WU31_9GAMM</name>
<protein>
    <submittedName>
        <fullName evidence="7">Deoxyribodipyrimidine photolyase</fullName>
    </submittedName>
</protein>
<dbReference type="GO" id="GO:0003677">
    <property type="term" value="F:DNA binding"/>
    <property type="evidence" value="ECO:0007669"/>
    <property type="project" value="TreeGrafter"/>
</dbReference>
<dbReference type="SUPFAM" id="SSF52425">
    <property type="entry name" value="Cryptochrome/photolyase, N-terminal domain"/>
    <property type="match status" value="1"/>
</dbReference>
<feature type="binding site" evidence="4">
    <location>
        <begin position="222"/>
        <end position="228"/>
    </location>
    <ligand>
        <name>FAD</name>
        <dbReference type="ChEBI" id="CHEBI:57692"/>
    </ligand>
</feature>
<keyword evidence="3 4" id="KW-0274">FAD</keyword>